<evidence type="ECO:0000256" key="1">
    <source>
        <dbReference type="ARBA" id="ARBA00006432"/>
    </source>
</evidence>
<dbReference type="GO" id="GO:0044539">
    <property type="term" value="P:long-chain fatty acid import into cell"/>
    <property type="evidence" value="ECO:0007669"/>
    <property type="project" value="TreeGrafter"/>
</dbReference>
<keyword evidence="5" id="KW-0812">Transmembrane</keyword>
<feature type="domain" description="AMP-binding enzyme C-terminal" evidence="7">
    <location>
        <begin position="474"/>
        <end position="553"/>
    </location>
</feature>
<dbReference type="Pfam" id="PF13193">
    <property type="entry name" value="AMP-binding_C"/>
    <property type="match status" value="1"/>
</dbReference>
<keyword evidence="5" id="KW-1133">Transmembrane helix</keyword>
<dbReference type="PANTHER" id="PTHR43107">
    <property type="entry name" value="LONG-CHAIN FATTY ACID TRANSPORT PROTEIN"/>
    <property type="match status" value="1"/>
</dbReference>
<keyword evidence="2" id="KW-0436">Ligase</keyword>
<dbReference type="Gene3D" id="3.40.50.12780">
    <property type="entry name" value="N-terminal domain of ligase-like"/>
    <property type="match status" value="1"/>
</dbReference>
<dbReference type="SUPFAM" id="SSF56801">
    <property type="entry name" value="Acetyl-CoA synthetase-like"/>
    <property type="match status" value="1"/>
</dbReference>
<name>A0A520S2F8_9GAMM</name>
<dbReference type="FunFam" id="3.30.300.30:FF:000002">
    <property type="entry name" value="Long-chain fatty acid transport protein 1"/>
    <property type="match status" value="1"/>
</dbReference>
<dbReference type="NCBIfam" id="NF006134">
    <property type="entry name" value="PRK08279.1"/>
    <property type="match status" value="1"/>
</dbReference>
<evidence type="ECO:0000259" key="6">
    <source>
        <dbReference type="Pfam" id="PF00501"/>
    </source>
</evidence>
<dbReference type="InterPro" id="IPR042099">
    <property type="entry name" value="ANL_N_sf"/>
</dbReference>
<dbReference type="GO" id="GO:0005324">
    <property type="term" value="F:long-chain fatty acid transmembrane transporter activity"/>
    <property type="evidence" value="ECO:0007669"/>
    <property type="project" value="TreeGrafter"/>
</dbReference>
<dbReference type="Pfam" id="PF00501">
    <property type="entry name" value="AMP-binding"/>
    <property type="match status" value="1"/>
</dbReference>
<dbReference type="InterPro" id="IPR025110">
    <property type="entry name" value="AMP-bd_C"/>
</dbReference>
<keyword evidence="5" id="KW-0472">Membrane</keyword>
<evidence type="ECO:0000313" key="9">
    <source>
        <dbReference type="Proteomes" id="UP000316199"/>
    </source>
</evidence>
<feature type="transmembrane region" description="Helical" evidence="5">
    <location>
        <begin position="245"/>
        <end position="267"/>
    </location>
</feature>
<dbReference type="GO" id="GO:0005524">
    <property type="term" value="F:ATP binding"/>
    <property type="evidence" value="ECO:0007669"/>
    <property type="project" value="UniProtKB-KW"/>
</dbReference>
<comment type="caution">
    <text evidence="8">The sequence shown here is derived from an EMBL/GenBank/DDBJ whole genome shotgun (WGS) entry which is preliminary data.</text>
</comment>
<gene>
    <name evidence="8" type="ORF">EVA68_03710</name>
</gene>
<protein>
    <submittedName>
        <fullName evidence="8">Long-chain-acyl-CoA synthetase</fullName>
    </submittedName>
</protein>
<evidence type="ECO:0000313" key="8">
    <source>
        <dbReference type="EMBL" id="RZO76658.1"/>
    </source>
</evidence>
<dbReference type="Gene3D" id="3.30.300.30">
    <property type="match status" value="1"/>
</dbReference>
<dbReference type="GO" id="GO:0005886">
    <property type="term" value="C:plasma membrane"/>
    <property type="evidence" value="ECO:0007669"/>
    <property type="project" value="TreeGrafter"/>
</dbReference>
<accession>A0A520S2F8</accession>
<dbReference type="PROSITE" id="PS00455">
    <property type="entry name" value="AMP_BINDING"/>
    <property type="match status" value="1"/>
</dbReference>
<reference evidence="8 9" key="1">
    <citation type="submission" date="2019-02" db="EMBL/GenBank/DDBJ databases">
        <title>Prokaryotic population dynamics and viral predation in marine succession experiment using metagenomics: the confinement effect.</title>
        <authorList>
            <person name="Haro-Moreno J.M."/>
            <person name="Rodriguez-Valera F."/>
            <person name="Lopez-Perez M."/>
        </authorList>
    </citation>
    <scope>NUCLEOTIDE SEQUENCE [LARGE SCALE GENOMIC DNA]</scope>
    <source>
        <strain evidence="8">MED-G157</strain>
    </source>
</reference>
<dbReference type="Proteomes" id="UP000316199">
    <property type="component" value="Unassembled WGS sequence"/>
</dbReference>
<sequence length="601" mass="67429">MRSLTDIIGDLRVILNKAIAKPPSDDEVMSFSLLVERNSRLHPNDLAILFEEKGLSWKELNEQANRVANYLKGLKVNSGDCVSLFMQNRLEFVISIVAICKLGAIAGLINTNLTKQPLIHCINLVKSKKCIFGAELSNTLEEVLDHLDLKDNLDYLCIPDTESSKIPEWATKLDSTDASMDGENPPETNKITLGHVAFYIFTSGTTGLPKAAVVPNRKIFTGAGLSHKALLRLNRRDRVYNCLPLYHGTGLILGLAAAFSAGAGTVIRRRLSITSFWDEIRKYQCTSFIYIGEFIRYLVSQTPQKNDGDNPIRSIVGNGLRPDIWIEFKERFNIERIGEFYAASEGNGGFANVFNKDCTVGLGISPMKIVHYDVANEAIVKDQHDYCLEVEDGDTGLLLIEVTEKSKFDGYTAKADTDKKVLHDCFMAGDRYFNTGDLMKTVDVGFAYGQTHYQFVDRIGDTFRWKSENVSTNEVAEIINKYDDILYTNVYGIEIPGTDGRAGMAAVVFKHGVSSAQINLGSLSSYVNENLPSYARPIFIRVLEELPTTTTHKLQKNKLREQSFHLEEVDQELLVRDPSTGNYRKLDSDFYDRVMRREVAF</sequence>
<evidence type="ECO:0000259" key="7">
    <source>
        <dbReference type="Pfam" id="PF13193"/>
    </source>
</evidence>
<dbReference type="PANTHER" id="PTHR43107:SF15">
    <property type="entry name" value="FATTY ACID TRANSPORT PROTEIN 3, ISOFORM A"/>
    <property type="match status" value="1"/>
</dbReference>
<dbReference type="InterPro" id="IPR000873">
    <property type="entry name" value="AMP-dep_synth/lig_dom"/>
</dbReference>
<dbReference type="AlphaFoldDB" id="A0A520S2F8"/>
<feature type="domain" description="AMP-dependent synthetase/ligase" evidence="6">
    <location>
        <begin position="36"/>
        <end position="358"/>
    </location>
</feature>
<dbReference type="InterPro" id="IPR045851">
    <property type="entry name" value="AMP-bd_C_sf"/>
</dbReference>
<comment type="similarity">
    <text evidence="1">Belongs to the ATP-dependent AMP-binding enzyme family.</text>
</comment>
<evidence type="ECO:0000256" key="3">
    <source>
        <dbReference type="ARBA" id="ARBA00022741"/>
    </source>
</evidence>
<evidence type="ECO:0000256" key="4">
    <source>
        <dbReference type="ARBA" id="ARBA00022840"/>
    </source>
</evidence>
<evidence type="ECO:0000256" key="2">
    <source>
        <dbReference type="ARBA" id="ARBA00022598"/>
    </source>
</evidence>
<proteinExistence type="inferred from homology"/>
<keyword evidence="3" id="KW-0547">Nucleotide-binding</keyword>
<organism evidence="8 9">
    <name type="scientific">OM182 bacterium</name>
    <dbReference type="NCBI Taxonomy" id="2510334"/>
    <lineage>
        <taxon>Bacteria</taxon>
        <taxon>Pseudomonadati</taxon>
        <taxon>Pseudomonadota</taxon>
        <taxon>Gammaproteobacteria</taxon>
        <taxon>OMG group</taxon>
        <taxon>OM182 clade</taxon>
    </lineage>
</organism>
<keyword evidence="4" id="KW-0067">ATP-binding</keyword>
<dbReference type="InterPro" id="IPR020845">
    <property type="entry name" value="AMP-binding_CS"/>
</dbReference>
<dbReference type="EMBL" id="SHAG01000009">
    <property type="protein sequence ID" value="RZO76658.1"/>
    <property type="molecule type" value="Genomic_DNA"/>
</dbReference>
<dbReference type="GO" id="GO:0004467">
    <property type="term" value="F:long-chain fatty acid-CoA ligase activity"/>
    <property type="evidence" value="ECO:0007669"/>
    <property type="project" value="TreeGrafter"/>
</dbReference>
<evidence type="ECO:0000256" key="5">
    <source>
        <dbReference type="SAM" id="Phobius"/>
    </source>
</evidence>